<comment type="caution">
    <text evidence="2">The sequence shown here is derived from an EMBL/GenBank/DDBJ whole genome shotgun (WGS) entry which is preliminary data.</text>
</comment>
<dbReference type="Proteomes" id="UP000003438">
    <property type="component" value="Unassembled WGS sequence"/>
</dbReference>
<reference evidence="2" key="1">
    <citation type="submission" date="2009-12" db="EMBL/GenBank/DDBJ databases">
        <authorList>
            <person name="Weinstock G."/>
            <person name="Sodergren E."/>
            <person name="Clifton S."/>
            <person name="Fulton L."/>
            <person name="Fulton B."/>
            <person name="Courtney L."/>
            <person name="Fronick C."/>
            <person name="Harrison M."/>
            <person name="Strong C."/>
            <person name="Farmer C."/>
            <person name="Delahaunty K."/>
            <person name="Markovic C."/>
            <person name="Hall O."/>
            <person name="Minx P."/>
            <person name="Tomlinson C."/>
            <person name="Mitreva M."/>
            <person name="Nelson J."/>
            <person name="Hou S."/>
            <person name="Wollam A."/>
            <person name="Pepin K.H."/>
            <person name="Johnson M."/>
            <person name="Bhonagiri V."/>
            <person name="Nash W.E."/>
            <person name="Warren W."/>
            <person name="Chinwalla A."/>
            <person name="Mardis E.R."/>
            <person name="Wilson R.K."/>
        </authorList>
    </citation>
    <scope>NUCLEOTIDE SEQUENCE [LARGE SCALE GENOMIC DNA]</scope>
    <source>
        <strain evidence="2">DSM 15176</strain>
    </source>
</reference>
<protein>
    <recommendedName>
        <fullName evidence="1">DUF4340 domain-containing protein</fullName>
    </recommendedName>
</protein>
<evidence type="ECO:0000313" key="3">
    <source>
        <dbReference type="Proteomes" id="UP000003438"/>
    </source>
</evidence>
<dbReference type="InterPro" id="IPR025641">
    <property type="entry name" value="DUF4340"/>
</dbReference>
<sequence>MPLLLLAAGVLVLAVLLAVLEFSQSGDQQEGIALCNFSADVIDQVSYSGENVEATLLKGSSGDWMLDSDPTLPLDQEVTGSLIEKFAGLTATRQLQPEELAEIPERSDTPLMVFGISSGESTRTLTVDRANDVADIYYVYDENGTAYTVPQSDLAGLCKDPRDLYKSQTLTDKTIDDVTSMQVADLRFIQTEGTWTLADDPDYALDQDAVKKMANTVCGVKTDWTITSPQEDSVYGLDAPDVTATVTFTDGTSLTVRLGSLKEGDDTVCYLASSDAPTVVYEVSADYKAAFAVTKESLYDAQATAESAEEEDTIVAEHPVGGKDDYADVAEE</sequence>
<evidence type="ECO:0000313" key="2">
    <source>
        <dbReference type="EMBL" id="EFB75764.1"/>
    </source>
</evidence>
<dbReference type="STRING" id="411471.SUBVAR_05539"/>
<feature type="domain" description="DUF4340" evidence="1">
    <location>
        <begin position="195"/>
        <end position="300"/>
    </location>
</feature>
<gene>
    <name evidence="2" type="ORF">SUBVAR_05539</name>
</gene>
<evidence type="ECO:0000259" key="1">
    <source>
        <dbReference type="Pfam" id="PF14238"/>
    </source>
</evidence>
<dbReference type="AlphaFoldDB" id="D1PMH9"/>
<organism evidence="2 3">
    <name type="scientific">Subdoligranulum variabile DSM 15176</name>
    <dbReference type="NCBI Taxonomy" id="411471"/>
    <lineage>
        <taxon>Bacteria</taxon>
        <taxon>Bacillati</taxon>
        <taxon>Bacillota</taxon>
        <taxon>Clostridia</taxon>
        <taxon>Eubacteriales</taxon>
        <taxon>Oscillospiraceae</taxon>
        <taxon>Subdoligranulum</taxon>
    </lineage>
</organism>
<dbReference type="HOGENOM" id="CLU_868036_0_0_9"/>
<dbReference type="EMBL" id="ACBY02000023">
    <property type="protein sequence ID" value="EFB75764.1"/>
    <property type="molecule type" value="Genomic_DNA"/>
</dbReference>
<keyword evidence="3" id="KW-1185">Reference proteome</keyword>
<proteinExistence type="predicted"/>
<name>D1PMH9_9FIRM</name>
<accession>D1PMH9</accession>
<dbReference type="Pfam" id="PF14238">
    <property type="entry name" value="DUF4340"/>
    <property type="match status" value="1"/>
</dbReference>